<dbReference type="PANTHER" id="PTHR37227">
    <property type="entry name" value="OS01G0219000 PROTEIN"/>
    <property type="match status" value="1"/>
</dbReference>
<dbReference type="InParanoid" id="A0A2P5BFY8"/>
<gene>
    <name evidence="1" type="ORF">TorRG33x02_322410</name>
</gene>
<protein>
    <submittedName>
        <fullName evidence="1">Trigger factor</fullName>
    </submittedName>
</protein>
<proteinExistence type="predicted"/>
<dbReference type="OrthoDB" id="17536at2759"/>
<sequence>MKMNMKIEQETTYHYSFDTAKDEEQLTIDSVLRLFGTHENHRLFLNWGFLSLNQFKGEMEDVLTEIPPPSRFHEEDLNNFTPPSPPIPSPFLLFSNPKPNEPLRPNLLIIAISFPSLYVLHHVPSKALIGSLVLPETPFSGNSIEPSLRDKSCNIYNVGDAKNSILLVSVQCPVAAERAHVVAKLLIGEQIIPERVVVFNSVQRQNFRGRLSPDETFAFKLETSSERKELSDSHALRGLDYLPSGSVVDGLAAALLARCQMRNIKGALCVAWPEVGGAAVDLVKSILRNVSPSLDIGVHGNAEDEGLWSSQNRDHHFDSDLYT</sequence>
<reference evidence="2" key="1">
    <citation type="submission" date="2016-06" db="EMBL/GenBank/DDBJ databases">
        <title>Parallel loss of symbiosis genes in relatives of nitrogen-fixing non-legume Parasponia.</title>
        <authorList>
            <person name="Van Velzen R."/>
            <person name="Holmer R."/>
            <person name="Bu F."/>
            <person name="Rutten L."/>
            <person name="Van Zeijl A."/>
            <person name="Liu W."/>
            <person name="Santuari L."/>
            <person name="Cao Q."/>
            <person name="Sharma T."/>
            <person name="Shen D."/>
            <person name="Roswanjaya Y."/>
            <person name="Wardhani T."/>
            <person name="Kalhor M.S."/>
            <person name="Jansen J."/>
            <person name="Van den Hoogen J."/>
            <person name="Gungor B."/>
            <person name="Hartog M."/>
            <person name="Hontelez J."/>
            <person name="Verver J."/>
            <person name="Yang W.-C."/>
            <person name="Schijlen E."/>
            <person name="Repin R."/>
            <person name="Schilthuizen M."/>
            <person name="Schranz E."/>
            <person name="Heidstra R."/>
            <person name="Miyata K."/>
            <person name="Fedorova E."/>
            <person name="Kohlen W."/>
            <person name="Bisseling T."/>
            <person name="Smit S."/>
            <person name="Geurts R."/>
        </authorList>
    </citation>
    <scope>NUCLEOTIDE SEQUENCE [LARGE SCALE GENOMIC DNA]</scope>
    <source>
        <strain evidence="2">cv. RG33-2</strain>
    </source>
</reference>
<comment type="caution">
    <text evidence="1">The sequence shown here is derived from an EMBL/GenBank/DDBJ whole genome shotgun (WGS) entry which is preliminary data.</text>
</comment>
<dbReference type="AlphaFoldDB" id="A0A2P5BFY8"/>
<evidence type="ECO:0000313" key="1">
    <source>
        <dbReference type="EMBL" id="PON47686.1"/>
    </source>
</evidence>
<accession>A0A2P5BFY8</accession>
<dbReference type="FunCoup" id="A0A2P5BFY8">
    <property type="interactions" value="757"/>
</dbReference>
<dbReference type="EMBL" id="JXTC01000531">
    <property type="protein sequence ID" value="PON47686.1"/>
    <property type="molecule type" value="Genomic_DNA"/>
</dbReference>
<name>A0A2P5BFY8_TREOI</name>
<keyword evidence="2" id="KW-1185">Reference proteome</keyword>
<dbReference type="PANTHER" id="PTHR37227:SF2">
    <property type="entry name" value="OS01G0219000 PROTEIN"/>
    <property type="match status" value="1"/>
</dbReference>
<organism evidence="1 2">
    <name type="scientific">Trema orientale</name>
    <name type="common">Charcoal tree</name>
    <name type="synonym">Celtis orientalis</name>
    <dbReference type="NCBI Taxonomy" id="63057"/>
    <lineage>
        <taxon>Eukaryota</taxon>
        <taxon>Viridiplantae</taxon>
        <taxon>Streptophyta</taxon>
        <taxon>Embryophyta</taxon>
        <taxon>Tracheophyta</taxon>
        <taxon>Spermatophyta</taxon>
        <taxon>Magnoliopsida</taxon>
        <taxon>eudicotyledons</taxon>
        <taxon>Gunneridae</taxon>
        <taxon>Pentapetalae</taxon>
        <taxon>rosids</taxon>
        <taxon>fabids</taxon>
        <taxon>Rosales</taxon>
        <taxon>Cannabaceae</taxon>
        <taxon>Trema</taxon>
    </lineage>
</organism>
<dbReference type="Proteomes" id="UP000237000">
    <property type="component" value="Unassembled WGS sequence"/>
</dbReference>
<evidence type="ECO:0000313" key="2">
    <source>
        <dbReference type="Proteomes" id="UP000237000"/>
    </source>
</evidence>